<dbReference type="GO" id="GO:0035869">
    <property type="term" value="C:ciliary transition zone"/>
    <property type="evidence" value="ECO:0007669"/>
    <property type="project" value="TreeGrafter"/>
</dbReference>
<dbReference type="OrthoDB" id="2162143at2759"/>
<dbReference type="Proteomes" id="UP000717585">
    <property type="component" value="Unassembled WGS sequence"/>
</dbReference>
<evidence type="ECO:0000313" key="4">
    <source>
        <dbReference type="Proteomes" id="UP000717585"/>
    </source>
</evidence>
<dbReference type="GO" id="GO:1905515">
    <property type="term" value="P:non-motile cilium assembly"/>
    <property type="evidence" value="ECO:0007669"/>
    <property type="project" value="TreeGrafter"/>
</dbReference>
<evidence type="ECO:0000256" key="1">
    <source>
        <dbReference type="SAM" id="MobiDB-lite"/>
    </source>
</evidence>
<feature type="domain" description="C2" evidence="2">
    <location>
        <begin position="538"/>
        <end position="688"/>
    </location>
</feature>
<dbReference type="InterPro" id="IPR056290">
    <property type="entry name" value="CEPT76/DRC7_peptidase-like_dom"/>
</dbReference>
<evidence type="ECO:0000313" key="3">
    <source>
        <dbReference type="EMBL" id="KAG9395110.1"/>
    </source>
</evidence>
<accession>A0A8J6EAQ7</accession>
<dbReference type="Gene3D" id="2.60.40.150">
    <property type="entry name" value="C2 domain"/>
    <property type="match status" value="1"/>
</dbReference>
<dbReference type="GO" id="GO:1904491">
    <property type="term" value="P:protein localization to ciliary transition zone"/>
    <property type="evidence" value="ECO:0007669"/>
    <property type="project" value="TreeGrafter"/>
</dbReference>
<dbReference type="Pfam" id="PF24656">
    <property type="entry name" value="CEPT76_peptidase"/>
    <property type="match status" value="1"/>
</dbReference>
<dbReference type="Pfam" id="PF00168">
    <property type="entry name" value="C2"/>
    <property type="match status" value="1"/>
</dbReference>
<protein>
    <recommendedName>
        <fullName evidence="2">C2 domain-containing protein</fullName>
    </recommendedName>
</protein>
<proteinExistence type="predicted"/>
<dbReference type="AlphaFoldDB" id="A0A8J6EAQ7"/>
<comment type="caution">
    <text evidence="3">The sequence shown here is derived from an EMBL/GenBank/DDBJ whole genome shotgun (WGS) entry which is preliminary data.</text>
</comment>
<dbReference type="EMBL" id="JAHDYR010000012">
    <property type="protein sequence ID" value="KAG9395110.1"/>
    <property type="molecule type" value="Genomic_DNA"/>
</dbReference>
<dbReference type="SUPFAM" id="SSF49562">
    <property type="entry name" value="C2 domain (Calcium/lipid-binding domain, CaLB)"/>
    <property type="match status" value="1"/>
</dbReference>
<reference evidence="3" key="1">
    <citation type="submission" date="2021-05" db="EMBL/GenBank/DDBJ databases">
        <title>A free-living protist that lacks canonical eukaryotic 1 DNA replication and segregation systems.</title>
        <authorList>
            <person name="Salas-Leiva D.E."/>
            <person name="Tromer E.C."/>
            <person name="Curtis B.A."/>
            <person name="Jerlstrom-Hultqvist J."/>
            <person name="Kolisko M."/>
            <person name="Yi Z."/>
            <person name="Salas-Leiva J.S."/>
            <person name="Gallot-Lavallee L."/>
            <person name="Kops G.J.P.L."/>
            <person name="Archibald J.M."/>
            <person name="Simpson A.G.B."/>
            <person name="Roger A.J."/>
        </authorList>
    </citation>
    <scope>NUCLEOTIDE SEQUENCE</scope>
    <source>
        <strain evidence="3">BICM</strain>
    </source>
</reference>
<dbReference type="PANTHER" id="PTHR20837">
    <property type="entry name" value="CENTROSOMAL PROTEIN-RELATED"/>
    <property type="match status" value="1"/>
</dbReference>
<dbReference type="InterPro" id="IPR052434">
    <property type="entry name" value="Tectonic-like_complex_comp"/>
</dbReference>
<dbReference type="PANTHER" id="PTHR20837:SF0">
    <property type="entry name" value="COILED-COIL AND C2 DOMAIN-CONTAINING PROTEIN 2A"/>
    <property type="match status" value="1"/>
</dbReference>
<dbReference type="InterPro" id="IPR035892">
    <property type="entry name" value="C2_domain_sf"/>
</dbReference>
<keyword evidence="4" id="KW-1185">Reference proteome</keyword>
<name>A0A8J6EAQ7_9EUKA</name>
<organism evidence="3 4">
    <name type="scientific">Carpediemonas membranifera</name>
    <dbReference type="NCBI Taxonomy" id="201153"/>
    <lineage>
        <taxon>Eukaryota</taxon>
        <taxon>Metamonada</taxon>
        <taxon>Carpediemonas-like organisms</taxon>
        <taxon>Carpediemonas</taxon>
    </lineage>
</organism>
<feature type="region of interest" description="Disordered" evidence="1">
    <location>
        <begin position="806"/>
        <end position="825"/>
    </location>
</feature>
<evidence type="ECO:0000259" key="2">
    <source>
        <dbReference type="PROSITE" id="PS50004"/>
    </source>
</evidence>
<dbReference type="InterPro" id="IPR000008">
    <property type="entry name" value="C2_dom"/>
</dbReference>
<gene>
    <name evidence="3" type="ORF">J8273_0329</name>
</gene>
<sequence length="1197" mass="132604">MRGQVENGDRASWLQPILYRIPALSKNTSGELTDWQPAFADEVGVRRSRSVPPAQLPISLTIAKQRKKQTSDREINPLDTVGVQYSELEIIPLKVEFSRLPGLTPVQQLACDLHSEYKLYTARLLTLMSELTYAEDAVKVAQPVEDPTILAELQHATDQIRRIEQKLDVMRKICELKAGFERAWDRVDRLRANGTLSVSVYVTKTFDEDRVENFERRLLADIGVLQSRYVDILSHHTAGDDGEVGMLVRRVMAHLGLSVPSSGVVSNEDILAAVDETWRRDRFRSWALIFTSTDAPIASDGAVIPSLDNRRAGLRLFVNTEEVAVTPTRPVSWGHRGELPYAAWNDAVSLDVRSMPHVSVRLQLSTDHSVPFSKLVSRMTAYTSAPIPLMVPESNQTNTVEFSDAKVAGTLTYLVTWSGAPPTTLHPFVPTKAGPAPEDVDVLNPFNARRALTQADAVLKPAVQKRPRKGHHGAISVPATPRRDSVVETPATLAERVRQHALLQRYRKRRVPAIDTILTHQTPLDWASLRQQAMAWAGPRRPLFPVPRKREPARVPRSSALVVRVNKASDLPFRTGEGHVTPFVRVSTGMAEHMARTPTVVSVDRQAMWNEELRMECTAPPDGFTAEYCSALRSPIVISLFDELEIHDSSDTRLAETHVNLHYEPRFLGSVVVPAGMVVMNGCVSGTFELHVPTAFAGYGLQTVNKKLAVPKVELFVTFDPMLPFIEDNTAVGASKDSSELVEFAEKWADGLERRFPDRDFGPFNTDIEGFSVLACRYVAPLAPPPQLDSNIVDYVERLEMQAGDDNSARVVTTHPTEGQLKPRKDHNRLAHSGQAFYLASLVRYVSNVPFLEDASAFDGSVDLWLNAEQFMEVGAGDWEEHALLLQSYLLYVGRTAFIVQGHAIPEGDSSYVLLLDKDGGLSGAVLINACSGVIYDLTDEACPMVAVHTVFDHTNMWANTQDEARPWKLNWDLSSRRKWAPLFKSPEAAARLGFIPGSTVQPQSLSYELVDPRTRLTTTDLDGAARALEDEIQRAIMAEIAVWVSPNRTPVTAPGSALPYKNTLSLMESLKLRGELLNGVSFEKLVGTGRRKTEITRALASFFESVSRVCGAVVRSRVEAGETGFVLTLPWSDMESLLTAIKETCIHQVDPQTTAIRIVPYVRLFPNSVACVWVWTSSAPISGVDHATMLGRTGAW</sequence>
<dbReference type="PROSITE" id="PS50004">
    <property type="entry name" value="C2"/>
    <property type="match status" value="1"/>
</dbReference>